<keyword evidence="6" id="KW-0969">Cilium</keyword>
<comment type="similarity">
    <text evidence="1 2">Belongs to the flagella basal body rod proteins family.</text>
</comment>
<evidence type="ECO:0000259" key="4">
    <source>
        <dbReference type="Pfam" id="PF06429"/>
    </source>
</evidence>
<evidence type="ECO:0000259" key="5">
    <source>
        <dbReference type="Pfam" id="PF22692"/>
    </source>
</evidence>
<dbReference type="EMBL" id="LBBT01000038">
    <property type="protein sequence ID" value="KKY02651.1"/>
    <property type="molecule type" value="Genomic_DNA"/>
</dbReference>
<evidence type="ECO:0000256" key="2">
    <source>
        <dbReference type="RuleBase" id="RU362116"/>
    </source>
</evidence>
<dbReference type="AlphaFoldDB" id="A0A0M3DKH4"/>
<dbReference type="Pfam" id="PF06429">
    <property type="entry name" value="Flg_bbr_C"/>
    <property type="match status" value="1"/>
</dbReference>
<comment type="caution">
    <text evidence="6">The sequence shown here is derived from an EMBL/GenBank/DDBJ whole genome shotgun (WGS) entry which is preliminary data.</text>
</comment>
<dbReference type="PANTHER" id="PTHR30435">
    <property type="entry name" value="FLAGELLAR PROTEIN"/>
    <property type="match status" value="1"/>
</dbReference>
<dbReference type="RefSeq" id="WP_046821810.1">
    <property type="nucleotide sequence ID" value="NZ_JBCLWQ010000002.1"/>
</dbReference>
<feature type="domain" description="Flagellar basal-body/hook protein C-terminal" evidence="4">
    <location>
        <begin position="207"/>
        <end position="251"/>
    </location>
</feature>
<keyword evidence="6" id="KW-0282">Flagellum</keyword>
<evidence type="ECO:0000256" key="1">
    <source>
        <dbReference type="ARBA" id="ARBA00009677"/>
    </source>
</evidence>
<dbReference type="InterPro" id="IPR010930">
    <property type="entry name" value="Flg_bb/hook_C_dom"/>
</dbReference>
<dbReference type="InterPro" id="IPR053967">
    <property type="entry name" value="LlgE_F_G-like_D1"/>
</dbReference>
<feature type="domain" description="Flagellar hook protein FlgE/F/G-like D1" evidence="5">
    <location>
        <begin position="96"/>
        <end position="138"/>
    </location>
</feature>
<dbReference type="InterPro" id="IPR020013">
    <property type="entry name" value="Flagellar_FlgE/F/G"/>
</dbReference>
<organism evidence="6 7">
    <name type="scientific">Paraclostridium benzoelyticum</name>
    <dbReference type="NCBI Taxonomy" id="1629550"/>
    <lineage>
        <taxon>Bacteria</taxon>
        <taxon>Bacillati</taxon>
        <taxon>Bacillota</taxon>
        <taxon>Clostridia</taxon>
        <taxon>Peptostreptococcales</taxon>
        <taxon>Peptostreptococcaceae</taxon>
        <taxon>Paraclostridium</taxon>
    </lineage>
</organism>
<dbReference type="Pfam" id="PF22692">
    <property type="entry name" value="LlgE_F_G_D1"/>
    <property type="match status" value="1"/>
</dbReference>
<dbReference type="GO" id="GO:0071978">
    <property type="term" value="P:bacterial-type flagellum-dependent swarming motility"/>
    <property type="evidence" value="ECO:0007669"/>
    <property type="project" value="TreeGrafter"/>
</dbReference>
<evidence type="ECO:0000313" key="6">
    <source>
        <dbReference type="EMBL" id="KKY02651.1"/>
    </source>
</evidence>
<reference evidence="6 7" key="1">
    <citation type="submission" date="2015-04" db="EMBL/GenBank/DDBJ databases">
        <title>Microcin producing Clostridium sp. JC272T.</title>
        <authorList>
            <person name="Jyothsna T."/>
            <person name="Sasikala C."/>
            <person name="Ramana C."/>
        </authorList>
    </citation>
    <scope>NUCLEOTIDE SEQUENCE [LARGE SCALE GENOMIC DNA]</scope>
    <source>
        <strain evidence="6 7">JC272</strain>
    </source>
</reference>
<proteinExistence type="inferred from homology"/>
<dbReference type="PANTHER" id="PTHR30435:SF19">
    <property type="entry name" value="FLAGELLAR BASAL-BODY ROD PROTEIN FLGG"/>
    <property type="match status" value="1"/>
</dbReference>
<dbReference type="OrthoDB" id="9800375at2"/>
<keyword evidence="6" id="KW-0966">Cell projection</keyword>
<keyword evidence="2" id="KW-0975">Bacterial flagellum</keyword>
<protein>
    <submittedName>
        <fullName evidence="6">Flagellar basal body rod protein FlgG</fullName>
    </submittedName>
</protein>
<dbReference type="SUPFAM" id="SSF117143">
    <property type="entry name" value="Flagellar hook protein flgE"/>
    <property type="match status" value="1"/>
</dbReference>
<comment type="subcellular location">
    <subcellularLocation>
        <location evidence="2">Bacterial flagellum basal body</location>
    </subcellularLocation>
</comment>
<dbReference type="Pfam" id="PF00460">
    <property type="entry name" value="Flg_bb_rod"/>
    <property type="match status" value="1"/>
</dbReference>
<evidence type="ECO:0000313" key="7">
    <source>
        <dbReference type="Proteomes" id="UP000034407"/>
    </source>
</evidence>
<dbReference type="PATRIC" id="fig|1629550.3.peg.3075"/>
<dbReference type="GO" id="GO:0009425">
    <property type="term" value="C:bacterial-type flagellum basal body"/>
    <property type="evidence" value="ECO:0007669"/>
    <property type="project" value="UniProtKB-SubCell"/>
</dbReference>
<gene>
    <name evidence="6" type="ORF">VN21_02080</name>
</gene>
<dbReference type="Proteomes" id="UP000034407">
    <property type="component" value="Unassembled WGS sequence"/>
</dbReference>
<feature type="domain" description="Flagellar basal body rod protein N-terminal" evidence="3">
    <location>
        <begin position="5"/>
        <end position="35"/>
    </location>
</feature>
<keyword evidence="7" id="KW-1185">Reference proteome</keyword>
<accession>A0A0M3DKH4</accession>
<name>A0A0M3DKH4_9FIRM</name>
<dbReference type="NCBIfam" id="TIGR03506">
    <property type="entry name" value="FlgEFG_subfam"/>
    <property type="match status" value="1"/>
</dbReference>
<dbReference type="InterPro" id="IPR001444">
    <property type="entry name" value="Flag_bb_rod_N"/>
</dbReference>
<evidence type="ECO:0000259" key="3">
    <source>
        <dbReference type="Pfam" id="PF00460"/>
    </source>
</evidence>
<dbReference type="InterPro" id="IPR037925">
    <property type="entry name" value="FlgE/F/G-like"/>
</dbReference>
<sequence length="257" mass="28236">MIRGLYASVSSMINLQSRQSIITNNVANLKTNGYKEDKLISKSFEEMTLSNNDNYKNGKAYQQILGGVSFGARIDEVNTNFKQGTFLSTENNSDFAIDGSGFFQIRDSGGNTFYSRDGSFKVNSQGYLVTNGGHNVMGLNQASGANEPIYVGNGKITATPSNEILVEGGARYKFSIVDFNDYKNLKKVGDNLYSGNNPVNSNNYSIKQGYVEGSNVDYISSVTEMMETVKEFEANQKVIQTIDSTLRQIANEIGSVR</sequence>